<proteinExistence type="predicted"/>
<reference evidence="2 3" key="1">
    <citation type="submission" date="2016-11" db="EMBL/GenBank/DDBJ databases">
        <authorList>
            <person name="Jaros S."/>
            <person name="Januszkiewicz K."/>
            <person name="Wedrychowicz H."/>
        </authorList>
    </citation>
    <scope>NUCLEOTIDE SEQUENCE [LARGE SCALE GENOMIC DNA]</scope>
    <source>
        <strain evidence="2 3">BPI-34</strain>
    </source>
</reference>
<keyword evidence="1" id="KW-0732">Signal</keyword>
<gene>
    <name evidence="2" type="ORF">SAMN04488494_0624</name>
</gene>
<evidence type="ECO:0008006" key="4">
    <source>
        <dbReference type="Google" id="ProtNLM"/>
    </source>
</evidence>
<dbReference type="EMBL" id="FRCJ01000001">
    <property type="protein sequence ID" value="SHL74325.1"/>
    <property type="molecule type" value="Genomic_DNA"/>
</dbReference>
<feature type="chain" id="PRO_5013314415" description="Lipoprotein" evidence="1">
    <location>
        <begin position="32"/>
        <end position="341"/>
    </location>
</feature>
<evidence type="ECO:0000256" key="1">
    <source>
        <dbReference type="SAM" id="SignalP"/>
    </source>
</evidence>
<dbReference type="RefSeq" id="WP_139294601.1">
    <property type="nucleotide sequence ID" value="NZ_FRCJ01000001.1"/>
</dbReference>
<organism evidence="2 3">
    <name type="scientific">Xylanibacter ruminicola</name>
    <name type="common">Prevotella ruminicola</name>
    <dbReference type="NCBI Taxonomy" id="839"/>
    <lineage>
        <taxon>Bacteria</taxon>
        <taxon>Pseudomonadati</taxon>
        <taxon>Bacteroidota</taxon>
        <taxon>Bacteroidia</taxon>
        <taxon>Bacteroidales</taxon>
        <taxon>Prevotellaceae</taxon>
        <taxon>Xylanibacter</taxon>
    </lineage>
</organism>
<dbReference type="AlphaFoldDB" id="A0A1M7D4E7"/>
<feature type="signal peptide" evidence="1">
    <location>
        <begin position="1"/>
        <end position="31"/>
    </location>
</feature>
<protein>
    <recommendedName>
        <fullName evidence="4">Lipoprotein</fullName>
    </recommendedName>
</protein>
<evidence type="ECO:0000313" key="3">
    <source>
        <dbReference type="Proteomes" id="UP000184280"/>
    </source>
</evidence>
<accession>A0A1M7D4E7</accession>
<name>A0A1M7D4E7_XYLRU</name>
<sequence length="341" mass="38943">MMELLVKRLRKRELPTIMLLLALLLSTACMAQKYSNPPKPNTTYTNNNPLYTYMYRMWGTKKDISYEDYWIGKTDANGKFNGWCQRRNFREKSAEDDIGYFRNDRLYSGYHFQYYYDEPENTEYSYIQNGEFKNTWKVKQGELFATLKAVGEYGRKKEGVTPLSRSYGSKFFSYSGRTGDNYGYDRKSATAQRGTTINAAGGIAVLAAIGAAIWTGAKAIDDADYQRNLEKDRKAAQEANTSKGNVEIVEWGTLGALAISHAMVQLRNRNNYDVIVTVSLFQDGWSDGEIIYSDGERSEYLPGVHDDYSTSIKLKPNSIRKVYLKADGRGRPTHIRIKSVR</sequence>
<evidence type="ECO:0000313" key="2">
    <source>
        <dbReference type="EMBL" id="SHL74325.1"/>
    </source>
</evidence>
<dbReference type="Proteomes" id="UP000184280">
    <property type="component" value="Unassembled WGS sequence"/>
</dbReference>
<dbReference type="PROSITE" id="PS51257">
    <property type="entry name" value="PROKAR_LIPOPROTEIN"/>
    <property type="match status" value="1"/>
</dbReference>